<reference evidence="4 5" key="2">
    <citation type="submission" date="2016-08" db="EMBL/GenBank/DDBJ databases">
        <title>Pervasive Adenine N6-methylation of Active Genes in Fungi.</title>
        <authorList>
            <consortium name="DOE Joint Genome Institute"/>
            <person name="Mondo S.J."/>
            <person name="Dannebaum R.O."/>
            <person name="Kuo R.C."/>
            <person name="Labutti K."/>
            <person name="Haridas S."/>
            <person name="Kuo A."/>
            <person name="Salamov A."/>
            <person name="Ahrendt S.R."/>
            <person name="Lipzen A."/>
            <person name="Sullivan W."/>
            <person name="Andreopoulos W.B."/>
            <person name="Clum A."/>
            <person name="Lindquist E."/>
            <person name="Daum C."/>
            <person name="Ramamoorthy G.K."/>
            <person name="Gryganskyi A."/>
            <person name="Culley D."/>
            <person name="Magnuson J.K."/>
            <person name="James T.Y."/>
            <person name="O'Malley M.A."/>
            <person name="Stajich J.E."/>
            <person name="Spatafora J.W."/>
            <person name="Visel A."/>
            <person name="Grigoriev I.V."/>
        </authorList>
    </citation>
    <scope>NUCLEOTIDE SEQUENCE [LARGE SCALE GENOMIC DNA]</scope>
    <source>
        <strain evidence="5">finn</strain>
    </source>
</reference>
<feature type="transmembrane region" description="Helical" evidence="1">
    <location>
        <begin position="12"/>
        <end position="31"/>
    </location>
</feature>
<feature type="domain" description="TMEM62 Ig-like" evidence="3">
    <location>
        <begin position="367"/>
        <end position="501"/>
    </location>
</feature>
<feature type="transmembrane region" description="Helical" evidence="1">
    <location>
        <begin position="683"/>
        <end position="709"/>
    </location>
</feature>
<evidence type="ECO:0000313" key="4">
    <source>
        <dbReference type="EMBL" id="ORX50046.1"/>
    </source>
</evidence>
<dbReference type="OrthoDB" id="45365at2759"/>
<dbReference type="Pfam" id="PF00149">
    <property type="entry name" value="Metallophos"/>
    <property type="match status" value="1"/>
</dbReference>
<evidence type="ECO:0000259" key="2">
    <source>
        <dbReference type="Pfam" id="PF00149"/>
    </source>
</evidence>
<dbReference type="AlphaFoldDB" id="A0A1Y1V926"/>
<evidence type="ECO:0000256" key="1">
    <source>
        <dbReference type="SAM" id="Phobius"/>
    </source>
</evidence>
<feature type="transmembrane region" description="Helical" evidence="1">
    <location>
        <begin position="650"/>
        <end position="671"/>
    </location>
</feature>
<reference evidence="4 5" key="1">
    <citation type="submission" date="2016-08" db="EMBL/GenBank/DDBJ databases">
        <title>Genomes of anaerobic fungi encode conserved fungal cellulosomes for biomass hydrolysis.</title>
        <authorList>
            <consortium name="DOE Joint Genome Institute"/>
            <person name="Haitjema C.H."/>
            <person name="Gilmore S.P."/>
            <person name="Henske J.K."/>
            <person name="Solomon K.V."/>
            <person name="De Groot R."/>
            <person name="Kuo A."/>
            <person name="Mondo S.J."/>
            <person name="Salamov A.A."/>
            <person name="Labutti K."/>
            <person name="Zhao Z."/>
            <person name="Chiniquy J."/>
            <person name="Barry K."/>
            <person name="Brewer H.M."/>
            <person name="Purvine S.O."/>
            <person name="Wright A.T."/>
            <person name="Boxma B."/>
            <person name="Van Alen T."/>
            <person name="Hackstein J.H."/>
            <person name="Baker S.E."/>
            <person name="Grigoriev I.V."/>
            <person name="O'Malley M.A."/>
        </authorList>
    </citation>
    <scope>NUCLEOTIDE SEQUENCE [LARGE SCALE GENOMIC DNA]</scope>
    <source>
        <strain evidence="5">finn</strain>
    </source>
</reference>
<keyword evidence="1" id="KW-0812">Transmembrane</keyword>
<accession>A0A1Y1V926</accession>
<feature type="transmembrane region" description="Helical" evidence="1">
    <location>
        <begin position="715"/>
        <end position="732"/>
    </location>
</feature>
<dbReference type="InterPro" id="IPR004843">
    <property type="entry name" value="Calcineurin-like_PHP"/>
</dbReference>
<feature type="domain" description="Calcineurin-like phosphoesterase" evidence="2">
    <location>
        <begin position="85"/>
        <end position="292"/>
    </location>
</feature>
<protein>
    <submittedName>
        <fullName evidence="4">Metallo-dependent phosphatase</fullName>
    </submittedName>
</protein>
<evidence type="ECO:0000313" key="5">
    <source>
        <dbReference type="Proteomes" id="UP000193719"/>
    </source>
</evidence>
<dbReference type="Proteomes" id="UP000193719">
    <property type="component" value="Unassembled WGS sequence"/>
</dbReference>
<comment type="caution">
    <text evidence="4">The sequence shown here is derived from an EMBL/GenBank/DDBJ whole genome shotgun (WGS) entry which is preliminary data.</text>
</comment>
<keyword evidence="5" id="KW-1185">Reference proteome</keyword>
<name>A0A1Y1V926_9FUNG</name>
<keyword evidence="1" id="KW-0472">Membrane</keyword>
<dbReference type="Gene3D" id="3.60.21.10">
    <property type="match status" value="1"/>
</dbReference>
<dbReference type="Pfam" id="PF24384">
    <property type="entry name" value="Ig_TMM62"/>
    <property type="match status" value="1"/>
</dbReference>
<feature type="transmembrane region" description="Helical" evidence="1">
    <location>
        <begin position="525"/>
        <end position="545"/>
    </location>
</feature>
<feature type="transmembrane region" description="Helical" evidence="1">
    <location>
        <begin position="592"/>
        <end position="612"/>
    </location>
</feature>
<dbReference type="InterPro" id="IPR029052">
    <property type="entry name" value="Metallo-depent_PP-like"/>
</dbReference>
<keyword evidence="1" id="KW-1133">Transmembrane helix</keyword>
<dbReference type="InterPro" id="IPR056229">
    <property type="entry name" value="Ig_TMM62"/>
</dbReference>
<evidence type="ECO:0000259" key="3">
    <source>
        <dbReference type="Pfam" id="PF24384"/>
    </source>
</evidence>
<dbReference type="EMBL" id="MCFH01000022">
    <property type="protein sequence ID" value="ORX50046.1"/>
    <property type="molecule type" value="Genomic_DNA"/>
</dbReference>
<proteinExistence type="predicted"/>
<gene>
    <name evidence="4" type="ORF">BCR36DRAFT_412538</name>
</gene>
<dbReference type="STRING" id="1754191.A0A1Y1V926"/>
<dbReference type="GO" id="GO:0016787">
    <property type="term" value="F:hydrolase activity"/>
    <property type="evidence" value="ECO:0007669"/>
    <property type="project" value="InterPro"/>
</dbReference>
<dbReference type="PANTHER" id="PTHR14795:SF0">
    <property type="entry name" value="TRANSMEMBRANE PROTEIN 62"/>
    <property type="match status" value="1"/>
</dbReference>
<sequence length="755" mass="87190">MGNYKGILRNYWIFLVTLIFYCIGISVHFIAQKKGPYPHKGKDILEKVSSQTETIIDFSNKNNDTAHAVDSNESIYSKPDNLFYFVQISDVHMSSKYTRGSQGHLYYFFKKMIPIIDPNFLFITGDITDSLTKGLSIKTLEEDWIMYRKIIEETGVDTKNNGTFLWDIRGNHDCFMIPEWDSEYNYYKDYSHTKTRGFSFNYNTDYGSYSFVGLDGCPILTTINPFFGIIDEVMMENYGTFMEKSKDNTNNKHNFVLNHYPETVVKFGKSYTGKEWNNYTKDISLLLSGHLHTIGGQRVYAYHKDFLELEISDFKLHGRYRIVSVDHDVVNFSDKNLPLPSLPFDFKESDIDKLIKNPPEIFNKDIPPIVHITLPKDSRFNLKKNEPVKESYASDYVRVLVFSSLSPADLNLSLYIDDVLQEAKFQYVGDQKLTKRSKVSIQKRDSQHDKHTIQSNTPPLWVAKWNNTIFDDGKSHTLKVVVKDKQGNTGDDSISFRVDGESDAMDVPVMTQFILKSVLVKSLPVLFGIVFILFEIAILLSRWYFIKNIIPKHPDIPFLPTRYIGDMISEEIKHFKEGGFFKRHYCAPFIEAFTFNGVFYPIQILLICLLVLPAKIGVMTRSSENVSSIGGEFLYGSYISGQWSNVYDQYGLYLLYFIFFPILDTFIICSLNKKNEPNRIITILLLSFLFFIQVALCMTLSMVFGGILAVFLAPYPNWICFYSWTLIYIIIIRRFKQKSNKPVTPELVSAQAVQV</sequence>
<dbReference type="SUPFAM" id="SSF56300">
    <property type="entry name" value="Metallo-dependent phosphatases"/>
    <property type="match status" value="1"/>
</dbReference>
<dbReference type="PANTHER" id="PTHR14795">
    <property type="entry name" value="HELICASE RELATED"/>
    <property type="match status" value="1"/>
</dbReference>
<organism evidence="4 5">
    <name type="scientific">Piromyces finnis</name>
    <dbReference type="NCBI Taxonomy" id="1754191"/>
    <lineage>
        <taxon>Eukaryota</taxon>
        <taxon>Fungi</taxon>
        <taxon>Fungi incertae sedis</taxon>
        <taxon>Chytridiomycota</taxon>
        <taxon>Chytridiomycota incertae sedis</taxon>
        <taxon>Neocallimastigomycetes</taxon>
        <taxon>Neocallimastigales</taxon>
        <taxon>Neocallimastigaceae</taxon>
        <taxon>Piromyces</taxon>
    </lineage>
</organism>